<dbReference type="RefSeq" id="WP_093978041.1">
    <property type="nucleotide sequence ID" value="NZ_CP022515.1"/>
</dbReference>
<organism evidence="2 3">
    <name type="scientific">Arenibacter algicola</name>
    <dbReference type="NCBI Taxonomy" id="616991"/>
    <lineage>
        <taxon>Bacteria</taxon>
        <taxon>Pseudomonadati</taxon>
        <taxon>Bacteroidota</taxon>
        <taxon>Flavobacteriia</taxon>
        <taxon>Flavobacteriales</taxon>
        <taxon>Flavobacteriaceae</taxon>
        <taxon>Arenibacter</taxon>
    </lineage>
</organism>
<feature type="transmembrane region" description="Helical" evidence="1">
    <location>
        <begin position="194"/>
        <end position="212"/>
    </location>
</feature>
<keyword evidence="1" id="KW-1133">Transmembrane helix</keyword>
<feature type="transmembrane region" description="Helical" evidence="1">
    <location>
        <begin position="7"/>
        <end position="25"/>
    </location>
</feature>
<proteinExistence type="predicted"/>
<keyword evidence="1" id="KW-0812">Transmembrane</keyword>
<gene>
    <name evidence="2" type="ORF">AREALGSMS7_01769</name>
</gene>
<evidence type="ECO:0000313" key="2">
    <source>
        <dbReference type="EMBL" id="ASO05235.1"/>
    </source>
</evidence>
<feature type="transmembrane region" description="Helical" evidence="1">
    <location>
        <begin position="218"/>
        <end position="235"/>
    </location>
</feature>
<feature type="transmembrane region" description="Helical" evidence="1">
    <location>
        <begin position="167"/>
        <end position="187"/>
    </location>
</feature>
<dbReference type="Proteomes" id="UP000204551">
    <property type="component" value="Chromosome"/>
</dbReference>
<dbReference type="AlphaFoldDB" id="A0A221UV61"/>
<protein>
    <recommendedName>
        <fullName evidence="4">DoxX family protein</fullName>
    </recommendedName>
</protein>
<feature type="transmembrane region" description="Helical" evidence="1">
    <location>
        <begin position="112"/>
        <end position="132"/>
    </location>
</feature>
<reference evidence="2 3" key="1">
    <citation type="submission" date="2017-07" db="EMBL/GenBank/DDBJ databases">
        <title>Genome Sequence of Arenibacter algicola Strain SMS7 Isolated from a culture of the Diatom Skeletonema marinoi.</title>
        <authorList>
            <person name="Topel M."/>
            <person name="Pinder M.I.M."/>
            <person name="Johansson O.N."/>
            <person name="Kourtchenko O."/>
            <person name="Godhe A."/>
            <person name="Clarke A.K."/>
        </authorList>
    </citation>
    <scope>NUCLEOTIDE SEQUENCE [LARGE SCALE GENOMIC DNA]</scope>
    <source>
        <strain evidence="2 3">SMS7</strain>
    </source>
</reference>
<feature type="transmembrane region" description="Helical" evidence="1">
    <location>
        <begin position="267"/>
        <end position="286"/>
    </location>
</feature>
<evidence type="ECO:0000256" key="1">
    <source>
        <dbReference type="SAM" id="Phobius"/>
    </source>
</evidence>
<accession>A0A221UV61</accession>
<evidence type="ECO:0008006" key="4">
    <source>
        <dbReference type="Google" id="ProtNLM"/>
    </source>
</evidence>
<feature type="transmembrane region" description="Helical" evidence="1">
    <location>
        <begin position="77"/>
        <end position="100"/>
    </location>
</feature>
<dbReference type="KEGG" id="aalg:AREALGSMS7_01769"/>
<evidence type="ECO:0000313" key="3">
    <source>
        <dbReference type="Proteomes" id="UP000204551"/>
    </source>
</evidence>
<keyword evidence="1" id="KW-0472">Membrane</keyword>
<sequence>MKPLRSYLSLGIVLLISVYFLLYIFPFPFDLLPFQIGKAFSILINEFWQRLVLFLAKDLIGFSGKITTNTSGSGDSIYYFFKLILQLIIAMAITIIWLIFDGKKTLYNRSKPYFKIYFRYFLAFTLLSYGMAKVFPNQFWGPGLTDLLKPFGDISPMGLLWKFMGYSVWYIVFTGILEVLACILLLFRNTLKLGGILSFGILLNIFALNMSYDVPVKLYSLHLLILSIIVLAPYFKDIVRFFVLNKTTNSHKIYPYFKRTKYRRIGYFFKSLIIITLFSTMIISNYTNQFDYGRKSQLPPLYGIYEVENFIINNDTLAPLLTDKTRWRRLTIDKYNVNVTKMNGDILYTGNQIDTQNLSIKLKPFKEDSSYEFDYALKDSTLFLIGTRNKDSIKIDLKVRDHSDFYLLKRGFHWINEFPNNR</sequence>
<dbReference type="EMBL" id="CP022515">
    <property type="protein sequence ID" value="ASO05235.1"/>
    <property type="molecule type" value="Genomic_DNA"/>
</dbReference>
<name>A0A221UV61_9FLAO</name>